<protein>
    <submittedName>
        <fullName evidence="1">Uncharacterized protein</fullName>
    </submittedName>
</protein>
<dbReference type="KEGG" id="slim:SCL_0136"/>
<evidence type="ECO:0000313" key="1">
    <source>
        <dbReference type="EMBL" id="BAV32460.1"/>
    </source>
</evidence>
<name>A0A1B4XCG2_9GAMM</name>
<dbReference type="Proteomes" id="UP000243180">
    <property type="component" value="Chromosome"/>
</dbReference>
<evidence type="ECO:0000313" key="2">
    <source>
        <dbReference type="Proteomes" id="UP000243180"/>
    </source>
</evidence>
<organism evidence="1 2">
    <name type="scientific">Sulfuricaulis limicola</name>
    <dbReference type="NCBI Taxonomy" id="1620215"/>
    <lineage>
        <taxon>Bacteria</taxon>
        <taxon>Pseudomonadati</taxon>
        <taxon>Pseudomonadota</taxon>
        <taxon>Gammaproteobacteria</taxon>
        <taxon>Acidiferrobacterales</taxon>
        <taxon>Acidiferrobacteraceae</taxon>
        <taxon>Sulfuricaulis</taxon>
    </lineage>
</organism>
<accession>A0A1B4XCG2</accession>
<dbReference type="InParanoid" id="A0A1B4XCG2"/>
<reference evidence="1 2" key="1">
    <citation type="submission" date="2015-05" db="EMBL/GenBank/DDBJ databases">
        <title>Complete genome sequence of a sulfur-oxidizing gammaproteobacterium strain HA5.</title>
        <authorList>
            <person name="Miura A."/>
            <person name="Kojima H."/>
            <person name="Fukui M."/>
        </authorList>
    </citation>
    <scope>NUCLEOTIDE SEQUENCE [LARGE SCALE GENOMIC DNA]</scope>
    <source>
        <strain evidence="1 2">HA5</strain>
    </source>
</reference>
<keyword evidence="2" id="KW-1185">Reference proteome</keyword>
<dbReference type="OrthoDB" id="5948508at2"/>
<sequence length="263" mass="30483">MEFKMTKIFSPETNRVWLGVALLWFGPAAHALNYHELEVYPYRTASRGETELEMFTTYTRRGTQDETPPENNQGLVRQSFEIAHGVTDKTEIAGYVDYSRARGSNEWEFEASRARVRTRFAEKGQWPVDLGLYAEAEFPHQDDNDVEFELRGIIEKDIDQWTFDINPILEKVLKGAEKEEGWELQYAAAAIYRLNERWHPRLDFFGDFGPARHFEDRNDQKHLISPAVDVMFGHGLSASLGVAFGQTRASEQQLVRARVEWEF</sequence>
<dbReference type="EMBL" id="AP014879">
    <property type="protein sequence ID" value="BAV32460.1"/>
    <property type="molecule type" value="Genomic_DNA"/>
</dbReference>
<dbReference type="AlphaFoldDB" id="A0A1B4XCG2"/>
<proteinExistence type="predicted"/>
<gene>
    <name evidence="1" type="ORF">SCL_0136</name>
</gene>